<dbReference type="InterPro" id="IPR043005">
    <property type="entry name" value="MvaI_BcnI_rec"/>
</dbReference>
<name>A0A0D1ILU7_BACIU</name>
<dbReference type="PATRIC" id="fig|1423.173.peg.3509"/>
<organism evidence="2 3">
    <name type="scientific">Bacillus subtilis</name>
    <dbReference type="NCBI Taxonomy" id="1423"/>
    <lineage>
        <taxon>Bacteria</taxon>
        <taxon>Bacillati</taxon>
        <taxon>Bacillota</taxon>
        <taxon>Bacilli</taxon>
        <taxon>Bacillales</taxon>
        <taxon>Bacillaceae</taxon>
        <taxon>Bacillus</taxon>
    </lineage>
</organism>
<dbReference type="CDD" id="cd22310">
    <property type="entry name" value="BcnI-like"/>
    <property type="match status" value="1"/>
</dbReference>
<dbReference type="AlphaFoldDB" id="A0A0D1ILU7"/>
<dbReference type="Proteomes" id="UP000032247">
    <property type="component" value="Unassembled WGS sequence"/>
</dbReference>
<evidence type="ECO:0000313" key="3">
    <source>
        <dbReference type="Proteomes" id="UP000032247"/>
    </source>
</evidence>
<comment type="caution">
    <text evidence="2">The sequence shown here is derived from an EMBL/GenBank/DDBJ whole genome shotgun (WGS) entry which is preliminary data.</text>
</comment>
<dbReference type="Pfam" id="PF15515">
    <property type="entry name" value="MvaI_BcnI"/>
    <property type="match status" value="1"/>
</dbReference>
<sequence length="243" mass="28066">MLDVIWTEEIIKKLEYIKEQGFIGIPEVDFRSDDGVVGQVLERAFGVSENNLRIGDLGIFELKAMRNRKNKSNLTLGHQKPTEGMSTRQLFEKYGYIKESTRNPGIMKKKLFTTIKGSRYNNRGFILKVRDGNDGIIDLYHKTDGYLSTWVLDLKKVENMVLVFADTEGKPNARDEKFHFVEGYLYKNMNSLNNLVNDGYLVMDLCIDQPVDGSKTMHDRGPHWRISTKQLPKLYKEVHQLLS</sequence>
<evidence type="ECO:0000259" key="1">
    <source>
        <dbReference type="Pfam" id="PF15515"/>
    </source>
</evidence>
<protein>
    <recommendedName>
        <fullName evidence="1">MvaI/BcnI restriction endonuclease domain-containing protein</fullName>
    </recommendedName>
</protein>
<dbReference type="InterPro" id="IPR043004">
    <property type="entry name" value="MvaI_BcnI_cat"/>
</dbReference>
<dbReference type="Gene3D" id="3.40.210.20">
    <property type="entry name" value="MvaI/BcnI restriction endonuclease, catalytic domain"/>
    <property type="match status" value="1"/>
</dbReference>
<gene>
    <name evidence="2" type="ORF">SC09_Contig28orf00229</name>
</gene>
<dbReference type="EMBL" id="JXBC01000006">
    <property type="protein sequence ID" value="KIU10063.1"/>
    <property type="molecule type" value="Genomic_DNA"/>
</dbReference>
<dbReference type="InterPro" id="IPR029127">
    <property type="entry name" value="MvaI_BcnI"/>
</dbReference>
<proteinExistence type="predicted"/>
<feature type="domain" description="MvaI/BcnI restriction endonuclease" evidence="1">
    <location>
        <begin position="11"/>
        <end position="235"/>
    </location>
</feature>
<dbReference type="Gene3D" id="3.30.70.3570">
    <property type="entry name" value="MvaI/BcnI restriction endonuclease, recognition domain"/>
    <property type="match status" value="1"/>
</dbReference>
<evidence type="ECO:0000313" key="2">
    <source>
        <dbReference type="EMBL" id="KIU10063.1"/>
    </source>
</evidence>
<accession>A0A0D1ILU7</accession>
<reference evidence="2 3" key="1">
    <citation type="submission" date="2014-12" db="EMBL/GenBank/DDBJ databases">
        <title>Comparative genome analysis of Bacillus coagulans HM-08, Clostridium butyricum HM-68, Bacillus subtilis HM-66 and Bacillus licheniformis BL-09.</title>
        <authorList>
            <person name="Zhang H."/>
        </authorList>
    </citation>
    <scope>NUCLEOTIDE SEQUENCE [LARGE SCALE GENOMIC DNA]</scope>
    <source>
        <strain evidence="2 3">HM-66</strain>
    </source>
</reference>